<feature type="compositionally biased region" description="Basic and acidic residues" evidence="1">
    <location>
        <begin position="58"/>
        <end position="71"/>
    </location>
</feature>
<dbReference type="AlphaFoldDB" id="A0A8J2RW88"/>
<dbReference type="Proteomes" id="UP000789390">
    <property type="component" value="Unassembled WGS sequence"/>
</dbReference>
<sequence length="119" mass="13721">MIIGNAVNIHPEYVGDSLDDKQIPKKLDITTSTKKEKDLLAGKSKVSTLSKEDEEEMNRDMDMTSDTDIRNKLNSCEEDEKKADIPRRKRKRTNNRASNAENLLALMRESEKKRVEEKK</sequence>
<organism evidence="2 3">
    <name type="scientific">Daphnia galeata</name>
    <dbReference type="NCBI Taxonomy" id="27404"/>
    <lineage>
        <taxon>Eukaryota</taxon>
        <taxon>Metazoa</taxon>
        <taxon>Ecdysozoa</taxon>
        <taxon>Arthropoda</taxon>
        <taxon>Crustacea</taxon>
        <taxon>Branchiopoda</taxon>
        <taxon>Diplostraca</taxon>
        <taxon>Cladocera</taxon>
        <taxon>Anomopoda</taxon>
        <taxon>Daphniidae</taxon>
        <taxon>Daphnia</taxon>
    </lineage>
</organism>
<feature type="compositionally biased region" description="Basic and acidic residues" evidence="1">
    <location>
        <begin position="108"/>
        <end position="119"/>
    </location>
</feature>
<evidence type="ECO:0000313" key="2">
    <source>
        <dbReference type="EMBL" id="CAH0109603.1"/>
    </source>
</evidence>
<feature type="region of interest" description="Disordered" evidence="1">
    <location>
        <begin position="41"/>
        <end position="119"/>
    </location>
</feature>
<proteinExistence type="predicted"/>
<feature type="region of interest" description="Disordered" evidence="1">
    <location>
        <begin position="1"/>
        <end position="22"/>
    </location>
</feature>
<reference evidence="2" key="1">
    <citation type="submission" date="2021-11" db="EMBL/GenBank/DDBJ databases">
        <authorList>
            <person name="Schell T."/>
        </authorList>
    </citation>
    <scope>NUCLEOTIDE SEQUENCE</scope>
    <source>
        <strain evidence="2">M5</strain>
    </source>
</reference>
<protein>
    <submittedName>
        <fullName evidence="2">Uncharacterized protein</fullName>
    </submittedName>
</protein>
<evidence type="ECO:0000313" key="3">
    <source>
        <dbReference type="Proteomes" id="UP000789390"/>
    </source>
</evidence>
<name>A0A8J2RW88_9CRUS</name>
<evidence type="ECO:0000256" key="1">
    <source>
        <dbReference type="SAM" id="MobiDB-lite"/>
    </source>
</evidence>
<gene>
    <name evidence="2" type="ORF">DGAL_LOCUS13084</name>
</gene>
<comment type="caution">
    <text evidence="2">The sequence shown here is derived from an EMBL/GenBank/DDBJ whole genome shotgun (WGS) entry which is preliminary data.</text>
</comment>
<dbReference type="EMBL" id="CAKKLH010000293">
    <property type="protein sequence ID" value="CAH0109603.1"/>
    <property type="molecule type" value="Genomic_DNA"/>
</dbReference>
<accession>A0A8J2RW88</accession>
<keyword evidence="3" id="KW-1185">Reference proteome</keyword>